<dbReference type="Pfam" id="PF00483">
    <property type="entry name" value="NTP_transferase"/>
    <property type="match status" value="1"/>
</dbReference>
<dbReference type="InterPro" id="IPR029044">
    <property type="entry name" value="Nucleotide-diphossugar_trans"/>
</dbReference>
<dbReference type="CDD" id="cd06426">
    <property type="entry name" value="NTP_transferase_like_2"/>
    <property type="match status" value="1"/>
</dbReference>
<dbReference type="InterPro" id="IPR005835">
    <property type="entry name" value="NTP_transferase_dom"/>
</dbReference>
<dbReference type="Gene3D" id="3.90.550.10">
    <property type="entry name" value="Spore Coat Polysaccharide Biosynthesis Protein SpsA, Chain A"/>
    <property type="match status" value="1"/>
</dbReference>
<dbReference type="PROSITE" id="PS51371">
    <property type="entry name" value="CBS"/>
    <property type="match status" value="2"/>
</dbReference>
<dbReference type="SUPFAM" id="SSF54631">
    <property type="entry name" value="CBS-domain pair"/>
    <property type="match status" value="1"/>
</dbReference>
<dbReference type="OrthoDB" id="9788272at2"/>
<reference evidence="3 4" key="1">
    <citation type="submission" date="2017-07" db="EMBL/GenBank/DDBJ databases">
        <title>Analysis of two Campylobacter avium genomes and identification of a novel hippuricase gene.</title>
        <authorList>
            <person name="Miller W.G."/>
            <person name="Chapman M.H."/>
            <person name="Yee E."/>
            <person name="Revez J."/>
            <person name="Bono J.L."/>
            <person name="Rossi M."/>
        </authorList>
    </citation>
    <scope>NUCLEOTIDE SEQUENCE [LARGE SCALE GENOMIC DNA]</scope>
    <source>
        <strain evidence="3 4">LMG 24591</strain>
    </source>
</reference>
<evidence type="ECO:0000313" key="3">
    <source>
        <dbReference type="EMBL" id="ASQ30869.1"/>
    </source>
</evidence>
<dbReference type="Proteomes" id="UP000201169">
    <property type="component" value="Chromosome"/>
</dbReference>
<dbReference type="EC" id="2.7.7.-" evidence="3"/>
<name>A0A222MYB9_9BACT</name>
<dbReference type="SMART" id="SM00116">
    <property type="entry name" value="CBS"/>
    <property type="match status" value="2"/>
</dbReference>
<feature type="domain" description="CBS" evidence="2">
    <location>
        <begin position="1"/>
        <end position="57"/>
    </location>
</feature>
<accession>A0A222MYB9</accession>
<keyword evidence="4" id="KW-1185">Reference proteome</keyword>
<evidence type="ECO:0000313" key="4">
    <source>
        <dbReference type="Proteomes" id="UP000201169"/>
    </source>
</evidence>
<dbReference type="KEGG" id="cavi:CAV_1243"/>
<dbReference type="RefSeq" id="WP_094325668.1">
    <property type="nucleotide sequence ID" value="NZ_CP022347.1"/>
</dbReference>
<organism evidence="3 4">
    <name type="scientific">Campylobacter avium LMG 24591</name>
    <dbReference type="NCBI Taxonomy" id="522484"/>
    <lineage>
        <taxon>Bacteria</taxon>
        <taxon>Pseudomonadati</taxon>
        <taxon>Campylobacterota</taxon>
        <taxon>Epsilonproteobacteria</taxon>
        <taxon>Campylobacterales</taxon>
        <taxon>Campylobacteraceae</taxon>
        <taxon>Campylobacter</taxon>
    </lineage>
</organism>
<dbReference type="PANTHER" id="PTHR22572">
    <property type="entry name" value="SUGAR-1-PHOSPHATE GUANYL TRANSFERASE"/>
    <property type="match status" value="1"/>
</dbReference>
<dbReference type="GO" id="GO:0016779">
    <property type="term" value="F:nucleotidyltransferase activity"/>
    <property type="evidence" value="ECO:0007669"/>
    <property type="project" value="UniProtKB-KW"/>
</dbReference>
<evidence type="ECO:0000259" key="2">
    <source>
        <dbReference type="PROSITE" id="PS51371"/>
    </source>
</evidence>
<dbReference type="InterPro" id="IPR050486">
    <property type="entry name" value="Mannose-1P_guanyltransferase"/>
</dbReference>
<dbReference type="InterPro" id="IPR000644">
    <property type="entry name" value="CBS_dom"/>
</dbReference>
<dbReference type="EMBL" id="CP022347">
    <property type="protein sequence ID" value="ASQ30869.1"/>
    <property type="molecule type" value="Genomic_DNA"/>
</dbReference>
<evidence type="ECO:0000256" key="1">
    <source>
        <dbReference type="PROSITE-ProRule" id="PRU00703"/>
    </source>
</evidence>
<feature type="domain" description="CBS" evidence="2">
    <location>
        <begin position="65"/>
        <end position="121"/>
    </location>
</feature>
<keyword evidence="3" id="KW-0548">Nucleotidyltransferase</keyword>
<gene>
    <name evidence="3" type="primary">ptmE</name>
    <name evidence="3" type="ORF">CAV_1243</name>
</gene>
<dbReference type="AlphaFoldDB" id="A0A222MYB9"/>
<dbReference type="SUPFAM" id="SSF53448">
    <property type="entry name" value="Nucleotide-diphospho-sugar transferases"/>
    <property type="match status" value="1"/>
</dbReference>
<protein>
    <submittedName>
        <fullName evidence="3">Glucosamine-1-P guanylyltransferase</fullName>
        <ecNumber evidence="3">2.7.7.-</ecNumber>
    </submittedName>
</protein>
<dbReference type="Pfam" id="PF00571">
    <property type="entry name" value="CBS"/>
    <property type="match status" value="2"/>
</dbReference>
<dbReference type="InterPro" id="IPR046342">
    <property type="entry name" value="CBS_dom_sf"/>
</dbReference>
<keyword evidence="3" id="KW-0808">Transferase</keyword>
<keyword evidence="1" id="KW-0129">CBS domain</keyword>
<sequence length="345" mass="39294">MDLERIKLKENSSIKQALKIIGNERVRLGLIVDDDDKFLGVISDSNIRKALINGKKLNDDIKEIYTKNALTISANTSEKKLLELSSKTDIYDFPVLDKNKKILGIKSIAQILNKKRLANKVILMAGGLGTRLAPLTNTTPKPMLKVGKKPILHTIIQRLRNQGFAEFIMCVNYKRKIIENYFKDGSSFDVKIDYIRERKKLGTAGALSLIEDVPNKSFIVMNADILTDLDFTELLNAHKKSKASMTVCLRQFSHQIPYGVIYSKKSILTDIKEKPMQSFDIAAGIYVLENKILQYIKKDEYLDMPDLIKIALANKEKICTYTINDYWIDIGRLSEYKKANEELIL</sequence>
<dbReference type="Gene3D" id="3.10.580.10">
    <property type="entry name" value="CBS-domain"/>
    <property type="match status" value="1"/>
</dbReference>
<proteinExistence type="predicted"/>